<feature type="transmembrane region" description="Helical" evidence="7">
    <location>
        <begin position="193"/>
        <end position="216"/>
    </location>
</feature>
<comment type="caution">
    <text evidence="10">The sequence shown here is derived from an EMBL/GenBank/DDBJ whole genome shotgun (WGS) entry which is preliminary data.</text>
</comment>
<keyword evidence="6 7" id="KW-0472">Membrane</keyword>
<dbReference type="InterPro" id="IPR010627">
    <property type="entry name" value="Prepilin_pept_A24_N"/>
</dbReference>
<keyword evidence="3" id="KW-1003">Cell membrane</keyword>
<dbReference type="GO" id="GO:0005886">
    <property type="term" value="C:plasma membrane"/>
    <property type="evidence" value="ECO:0007669"/>
    <property type="project" value="UniProtKB-SubCell"/>
</dbReference>
<dbReference type="MEROPS" id="A24.019"/>
<dbReference type="EMBL" id="CAYU010000018">
    <property type="protein sequence ID" value="CCY75864.1"/>
    <property type="molecule type" value="Genomic_DNA"/>
</dbReference>
<comment type="subcellular location">
    <subcellularLocation>
        <location evidence="1">Cell membrane</location>
        <topology evidence="1">Multi-pass membrane protein</topology>
    </subcellularLocation>
</comment>
<dbReference type="GO" id="GO:0006465">
    <property type="term" value="P:signal peptide processing"/>
    <property type="evidence" value="ECO:0007669"/>
    <property type="project" value="TreeGrafter"/>
</dbReference>
<evidence type="ECO:0000313" key="11">
    <source>
        <dbReference type="Proteomes" id="UP000018300"/>
    </source>
</evidence>
<evidence type="ECO:0000256" key="7">
    <source>
        <dbReference type="SAM" id="Phobius"/>
    </source>
</evidence>
<evidence type="ECO:0000256" key="5">
    <source>
        <dbReference type="ARBA" id="ARBA00022989"/>
    </source>
</evidence>
<feature type="transmembrane region" description="Helical" evidence="7">
    <location>
        <begin position="228"/>
        <end position="247"/>
    </location>
</feature>
<sequence>MIWTLSMRITIYVICFIFGIIIGSFVNVLIYRLPLHENIVTENSHCMTCGHKLKWYDLFPLFSYLFLRGKCRYCKAKLSVQYPLVEFINGLFYVLIFIFNGINVTSICYALSVSMLIALSVIDWRTYEIPFGLNIAILVFGIINMAFNYKNFLYYLIGMVCVSGFLLLLYLITKGRGIGGGDIKLMAAAGLLLGWKHIILALILGCIIGSVIHIILMKVSDKGRMLAFGPYLSVGIVISMLCGDRLLNWYLGIFQ</sequence>
<feature type="transmembrane region" description="Helical" evidence="7">
    <location>
        <begin position="9"/>
        <end position="31"/>
    </location>
</feature>
<dbReference type="Gene3D" id="1.20.120.1220">
    <property type="match status" value="1"/>
</dbReference>
<dbReference type="InterPro" id="IPR000045">
    <property type="entry name" value="Prepilin_IV_endopep_pep"/>
</dbReference>
<evidence type="ECO:0000259" key="9">
    <source>
        <dbReference type="Pfam" id="PF06750"/>
    </source>
</evidence>
<evidence type="ECO:0000256" key="6">
    <source>
        <dbReference type="ARBA" id="ARBA00023136"/>
    </source>
</evidence>
<dbReference type="AlphaFoldDB" id="R5LED3"/>
<proteinExistence type="inferred from homology"/>
<dbReference type="InterPro" id="IPR050882">
    <property type="entry name" value="Prepilin_peptidase/N-MTase"/>
</dbReference>
<evidence type="ECO:0000259" key="8">
    <source>
        <dbReference type="Pfam" id="PF01478"/>
    </source>
</evidence>
<comment type="similarity">
    <text evidence="2">Belongs to the peptidase A24 family.</text>
</comment>
<evidence type="ECO:0000313" key="10">
    <source>
        <dbReference type="EMBL" id="CCY75864.1"/>
    </source>
</evidence>
<gene>
    <name evidence="10" type="ORF">BN569_01767</name>
</gene>
<keyword evidence="5 7" id="KW-1133">Transmembrane helix</keyword>
<feature type="transmembrane region" description="Helical" evidence="7">
    <location>
        <begin position="91"/>
        <end position="119"/>
    </location>
</feature>
<keyword evidence="4 7" id="KW-0812">Transmembrane</keyword>
<protein>
    <submittedName>
        <fullName evidence="10">Type IV prepilin peptidase</fullName>
    </submittedName>
</protein>
<dbReference type="Pfam" id="PF06750">
    <property type="entry name" value="A24_N_bact"/>
    <property type="match status" value="1"/>
</dbReference>
<reference evidence="10" key="1">
    <citation type="submission" date="2012-11" db="EMBL/GenBank/DDBJ databases">
        <title>Dependencies among metagenomic species, viruses, plasmids and units of genetic variation.</title>
        <authorList>
            <person name="Nielsen H.B."/>
            <person name="Almeida M."/>
            <person name="Juncker A.S."/>
            <person name="Rasmussen S."/>
            <person name="Li J."/>
            <person name="Sunagawa S."/>
            <person name="Plichta D."/>
            <person name="Gautier L."/>
            <person name="Le Chatelier E."/>
            <person name="Peletier E."/>
            <person name="Bonde I."/>
            <person name="Nielsen T."/>
            <person name="Manichanh C."/>
            <person name="Arumugam M."/>
            <person name="Batto J."/>
            <person name="Santos M.B.Q.D."/>
            <person name="Blom N."/>
            <person name="Borruel N."/>
            <person name="Burgdorf K.S."/>
            <person name="Boumezbeur F."/>
            <person name="Casellas F."/>
            <person name="Dore J."/>
            <person name="Guarner F."/>
            <person name="Hansen T."/>
            <person name="Hildebrand F."/>
            <person name="Kaas R.S."/>
            <person name="Kennedy S."/>
            <person name="Kristiansen K."/>
            <person name="Kultima J.R."/>
            <person name="Leonard P."/>
            <person name="Levenez F."/>
            <person name="Lund O."/>
            <person name="Moumen B."/>
            <person name="Le Paslier D."/>
            <person name="Pons N."/>
            <person name="Pedersen O."/>
            <person name="Prifti E."/>
            <person name="Qin J."/>
            <person name="Raes J."/>
            <person name="Tap J."/>
            <person name="Tims S."/>
            <person name="Ussery D.W."/>
            <person name="Yamada T."/>
            <person name="MetaHit consortium"/>
            <person name="Renault P."/>
            <person name="Sicheritz-Ponten T."/>
            <person name="Bork P."/>
            <person name="Wang J."/>
            <person name="Brunak S."/>
            <person name="Ehrlich S.D."/>
        </authorList>
    </citation>
    <scope>NUCLEOTIDE SEQUENCE [LARGE SCALE GENOMIC DNA]</scope>
</reference>
<dbReference type="Proteomes" id="UP000018300">
    <property type="component" value="Unassembled WGS sequence"/>
</dbReference>
<evidence type="ECO:0000256" key="1">
    <source>
        <dbReference type="ARBA" id="ARBA00004651"/>
    </source>
</evidence>
<dbReference type="GO" id="GO:0004190">
    <property type="term" value="F:aspartic-type endopeptidase activity"/>
    <property type="evidence" value="ECO:0007669"/>
    <property type="project" value="InterPro"/>
</dbReference>
<evidence type="ECO:0000256" key="4">
    <source>
        <dbReference type="ARBA" id="ARBA00022692"/>
    </source>
</evidence>
<accession>R5LED3</accession>
<feature type="transmembrane region" description="Helical" evidence="7">
    <location>
        <begin position="153"/>
        <end position="172"/>
    </location>
</feature>
<evidence type="ECO:0000256" key="2">
    <source>
        <dbReference type="ARBA" id="ARBA00005801"/>
    </source>
</evidence>
<dbReference type="PANTHER" id="PTHR30487">
    <property type="entry name" value="TYPE 4 PREPILIN-LIKE PROTEINS LEADER PEPTIDE-PROCESSING ENZYME"/>
    <property type="match status" value="1"/>
</dbReference>
<dbReference type="PANTHER" id="PTHR30487:SF0">
    <property type="entry name" value="PREPILIN LEADER PEPTIDASE_N-METHYLTRANSFERASE-RELATED"/>
    <property type="match status" value="1"/>
</dbReference>
<evidence type="ECO:0000256" key="3">
    <source>
        <dbReference type="ARBA" id="ARBA00022475"/>
    </source>
</evidence>
<feature type="transmembrane region" description="Helical" evidence="7">
    <location>
        <begin position="131"/>
        <end position="147"/>
    </location>
</feature>
<feature type="domain" description="Prepilin peptidase A24 N-terminal" evidence="9">
    <location>
        <begin position="17"/>
        <end position="98"/>
    </location>
</feature>
<dbReference type="Pfam" id="PF01478">
    <property type="entry name" value="Peptidase_A24"/>
    <property type="match status" value="1"/>
</dbReference>
<name>R5LED3_9FIRM</name>
<feature type="domain" description="Prepilin type IV endopeptidase peptidase" evidence="8">
    <location>
        <begin position="112"/>
        <end position="212"/>
    </location>
</feature>
<organism evidence="10 11">
    <name type="scientific">Eshraghiella crossota CAG:259</name>
    <dbReference type="NCBI Taxonomy" id="1263062"/>
    <lineage>
        <taxon>Bacteria</taxon>
        <taxon>Bacillati</taxon>
        <taxon>Bacillota</taxon>
        <taxon>Clostridia</taxon>
        <taxon>Lachnospirales</taxon>
        <taxon>Lachnospiraceae</taxon>
        <taxon>Eshraghiella</taxon>
    </lineage>
</organism>